<sequence>MKKFNLILVSLFLVMIFSCKAQQILQPNLAVKILGTWISNDEPEYKIEFTNNGLQREYINNKLQQEVYSYKLISTCGNNTRNNNELFLKIFTNENDATCDLLNGIHTDSNGVKTLSITTERGKLYLFTKQ</sequence>
<evidence type="ECO:0008006" key="4">
    <source>
        <dbReference type="Google" id="ProtNLM"/>
    </source>
</evidence>
<dbReference type="PROSITE" id="PS51257">
    <property type="entry name" value="PROKAR_LIPOPROTEIN"/>
    <property type="match status" value="1"/>
</dbReference>
<dbReference type="RefSeq" id="WP_249971847.1">
    <property type="nucleotide sequence ID" value="NZ_JAMFLZ010000001.1"/>
</dbReference>
<evidence type="ECO:0000313" key="3">
    <source>
        <dbReference type="Proteomes" id="UP001165381"/>
    </source>
</evidence>
<dbReference type="EMBL" id="JAMFLZ010000001">
    <property type="protein sequence ID" value="MCL6293778.1"/>
    <property type="molecule type" value="Genomic_DNA"/>
</dbReference>
<proteinExistence type="predicted"/>
<protein>
    <recommendedName>
        <fullName evidence="4">Lipocalin-like domain-containing protein</fullName>
    </recommendedName>
</protein>
<feature type="chain" id="PRO_5047214531" description="Lipocalin-like domain-containing protein" evidence="1">
    <location>
        <begin position="22"/>
        <end position="130"/>
    </location>
</feature>
<comment type="caution">
    <text evidence="2">The sequence shown here is derived from an EMBL/GenBank/DDBJ whole genome shotgun (WGS) entry which is preliminary data.</text>
</comment>
<evidence type="ECO:0000313" key="2">
    <source>
        <dbReference type="EMBL" id="MCL6293778.1"/>
    </source>
</evidence>
<organism evidence="2 3">
    <name type="scientific">Jejuia spongiicola</name>
    <dbReference type="NCBI Taxonomy" id="2942207"/>
    <lineage>
        <taxon>Bacteria</taxon>
        <taxon>Pseudomonadati</taxon>
        <taxon>Bacteroidota</taxon>
        <taxon>Flavobacteriia</taxon>
        <taxon>Flavobacteriales</taxon>
        <taxon>Flavobacteriaceae</taxon>
        <taxon>Jejuia</taxon>
    </lineage>
</organism>
<evidence type="ECO:0000256" key="1">
    <source>
        <dbReference type="SAM" id="SignalP"/>
    </source>
</evidence>
<name>A0ABT0QAX5_9FLAO</name>
<dbReference type="Proteomes" id="UP001165381">
    <property type="component" value="Unassembled WGS sequence"/>
</dbReference>
<reference evidence="2" key="1">
    <citation type="submission" date="2022-05" db="EMBL/GenBank/DDBJ databases">
        <authorList>
            <person name="Park J.-S."/>
        </authorList>
    </citation>
    <scope>NUCLEOTIDE SEQUENCE</scope>
    <source>
        <strain evidence="2">2012CJ34-3</strain>
    </source>
</reference>
<keyword evidence="3" id="KW-1185">Reference proteome</keyword>
<feature type="signal peptide" evidence="1">
    <location>
        <begin position="1"/>
        <end position="21"/>
    </location>
</feature>
<keyword evidence="1" id="KW-0732">Signal</keyword>
<gene>
    <name evidence="2" type="ORF">M3P09_02160</name>
</gene>
<accession>A0ABT0QAX5</accession>